<dbReference type="EMBL" id="JANPWB010000014">
    <property type="protein sequence ID" value="KAJ1098409.1"/>
    <property type="molecule type" value="Genomic_DNA"/>
</dbReference>
<name>A0AAV7M5J9_PLEWA</name>
<reference evidence="2" key="1">
    <citation type="journal article" date="2022" name="bioRxiv">
        <title>Sequencing and chromosome-scale assembly of the giantPleurodeles waltlgenome.</title>
        <authorList>
            <person name="Brown T."/>
            <person name="Elewa A."/>
            <person name="Iarovenko S."/>
            <person name="Subramanian E."/>
            <person name="Araus A.J."/>
            <person name="Petzold A."/>
            <person name="Susuki M."/>
            <person name="Suzuki K.-i.T."/>
            <person name="Hayashi T."/>
            <person name="Toyoda A."/>
            <person name="Oliveira C."/>
            <person name="Osipova E."/>
            <person name="Leigh N.D."/>
            <person name="Simon A."/>
            <person name="Yun M.H."/>
        </authorList>
    </citation>
    <scope>NUCLEOTIDE SEQUENCE</scope>
    <source>
        <strain evidence="2">20211129_DDA</strain>
        <tissue evidence="2">Liver</tissue>
    </source>
</reference>
<comment type="caution">
    <text evidence="2">The sequence shown here is derived from an EMBL/GenBank/DDBJ whole genome shotgun (WGS) entry which is preliminary data.</text>
</comment>
<proteinExistence type="predicted"/>
<dbReference type="AlphaFoldDB" id="A0AAV7M5J9"/>
<feature type="region of interest" description="Disordered" evidence="1">
    <location>
        <begin position="54"/>
        <end position="86"/>
    </location>
</feature>
<dbReference type="Proteomes" id="UP001066276">
    <property type="component" value="Chromosome 10"/>
</dbReference>
<evidence type="ECO:0000313" key="3">
    <source>
        <dbReference type="Proteomes" id="UP001066276"/>
    </source>
</evidence>
<gene>
    <name evidence="2" type="ORF">NDU88_003520</name>
</gene>
<feature type="compositionally biased region" description="Polar residues" evidence="1">
    <location>
        <begin position="128"/>
        <end position="139"/>
    </location>
</feature>
<evidence type="ECO:0000313" key="2">
    <source>
        <dbReference type="EMBL" id="KAJ1098409.1"/>
    </source>
</evidence>
<evidence type="ECO:0000256" key="1">
    <source>
        <dbReference type="SAM" id="MobiDB-lite"/>
    </source>
</evidence>
<accession>A0AAV7M5J9</accession>
<keyword evidence="3" id="KW-1185">Reference proteome</keyword>
<protein>
    <submittedName>
        <fullName evidence="2">Uncharacterized protein</fullName>
    </submittedName>
</protein>
<sequence length="139" mass="16187">MGRPLITETSMKRNDKAVIKFNGGNDDYSFGYSHDMDSDNNLVVENIDYDVFGEEAADDDINGRHVTTPQPVEYDDDDDEQNKDTSSYFEGHFCFQGRPRYKSQRYEAFQDQYLYEEPYGEQPDYQEDTMTVSHSKVSQ</sequence>
<organism evidence="2 3">
    <name type="scientific">Pleurodeles waltl</name>
    <name type="common">Iberian ribbed newt</name>
    <dbReference type="NCBI Taxonomy" id="8319"/>
    <lineage>
        <taxon>Eukaryota</taxon>
        <taxon>Metazoa</taxon>
        <taxon>Chordata</taxon>
        <taxon>Craniata</taxon>
        <taxon>Vertebrata</taxon>
        <taxon>Euteleostomi</taxon>
        <taxon>Amphibia</taxon>
        <taxon>Batrachia</taxon>
        <taxon>Caudata</taxon>
        <taxon>Salamandroidea</taxon>
        <taxon>Salamandridae</taxon>
        <taxon>Pleurodelinae</taxon>
        <taxon>Pleurodeles</taxon>
    </lineage>
</organism>
<feature type="region of interest" description="Disordered" evidence="1">
    <location>
        <begin position="115"/>
        <end position="139"/>
    </location>
</feature>